<name>A0ABQ9XV80_9EUKA</name>
<sequence length="397" mass="44414">MFTLPAMIIVLSVHLLHATHVSDLTTEPNTFYLSFGQNGTNCFKEDPCHSLDKALKSEYSRFVTKIEVTTATLYDVCAFDSKHFQTGSIRMSSTTLSGTGLYGSGCIVVRGNPSKTMKLEVGSMIIGSTRKTKTAGKVPYIFWKCTDWNGKNAVFYSKRGELEVSTFTNVDVTLGDFHLENPVLHGKKTLTLPLSTQDRNYPNQIYCESDQETIINLPTSLYNDRNPQNSLMLTIKGKGCTFQDNDGFISSHSFVGNKASGTSSNNFPDLGLIDRGNFTKNGFKADHTNFKTYLVELHGRDLYPCALDDFKVEFSPLIAGNSTAEYKHWTKAKFVWGYWRVTKAGQHFTANYLYGGDANLAVAIPRKSIMVNTHYSLRLSKGDYKQIIPCVDLYRTE</sequence>
<proteinExistence type="predicted"/>
<keyword evidence="3" id="KW-1185">Reference proteome</keyword>
<evidence type="ECO:0000313" key="2">
    <source>
        <dbReference type="EMBL" id="KAK2955387.1"/>
    </source>
</evidence>
<organism evidence="2 3">
    <name type="scientific">Blattamonas nauphoetae</name>
    <dbReference type="NCBI Taxonomy" id="2049346"/>
    <lineage>
        <taxon>Eukaryota</taxon>
        <taxon>Metamonada</taxon>
        <taxon>Preaxostyla</taxon>
        <taxon>Oxymonadida</taxon>
        <taxon>Blattamonas</taxon>
    </lineage>
</organism>
<evidence type="ECO:0000256" key="1">
    <source>
        <dbReference type="SAM" id="SignalP"/>
    </source>
</evidence>
<comment type="caution">
    <text evidence="2">The sequence shown here is derived from an EMBL/GenBank/DDBJ whole genome shotgun (WGS) entry which is preliminary data.</text>
</comment>
<keyword evidence="1" id="KW-0732">Signal</keyword>
<feature type="signal peptide" evidence="1">
    <location>
        <begin position="1"/>
        <end position="18"/>
    </location>
</feature>
<gene>
    <name evidence="2" type="ORF">BLNAU_9615</name>
</gene>
<dbReference type="EMBL" id="JARBJD010000067">
    <property type="protein sequence ID" value="KAK2955387.1"/>
    <property type="molecule type" value="Genomic_DNA"/>
</dbReference>
<evidence type="ECO:0000313" key="3">
    <source>
        <dbReference type="Proteomes" id="UP001281761"/>
    </source>
</evidence>
<reference evidence="2 3" key="1">
    <citation type="journal article" date="2022" name="bioRxiv">
        <title>Genomics of Preaxostyla Flagellates Illuminates Evolutionary Transitions and the Path Towards Mitochondrial Loss.</title>
        <authorList>
            <person name="Novak L.V.F."/>
            <person name="Treitli S.C."/>
            <person name="Pyrih J."/>
            <person name="Halakuc P."/>
            <person name="Pipaliya S.V."/>
            <person name="Vacek V."/>
            <person name="Brzon O."/>
            <person name="Soukal P."/>
            <person name="Eme L."/>
            <person name="Dacks J.B."/>
            <person name="Karnkowska A."/>
            <person name="Elias M."/>
            <person name="Hampl V."/>
        </authorList>
    </citation>
    <scope>NUCLEOTIDE SEQUENCE [LARGE SCALE GENOMIC DNA]</scope>
    <source>
        <strain evidence="2">NAU3</strain>
        <tissue evidence="2">Gut</tissue>
    </source>
</reference>
<feature type="chain" id="PRO_5047010124" evidence="1">
    <location>
        <begin position="19"/>
        <end position="397"/>
    </location>
</feature>
<protein>
    <submittedName>
        <fullName evidence="2">Uncharacterized protein</fullName>
    </submittedName>
</protein>
<dbReference type="Proteomes" id="UP001281761">
    <property type="component" value="Unassembled WGS sequence"/>
</dbReference>
<accession>A0ABQ9XV80</accession>